<dbReference type="AlphaFoldDB" id="A0A813KXK9"/>
<gene>
    <name evidence="1" type="ORF">PGLA2088_LOCUS38183</name>
</gene>
<protein>
    <submittedName>
        <fullName evidence="1">Uncharacterized protein</fullName>
    </submittedName>
</protein>
<sequence>MLASSERTLIFTNHCRTDFNAGRGASVRNLCRANKALSFGGSLVAGIQSCDKSCCGFMPLTSTVLACPGEERQYTANYCFKFVSHLTGFKTARQARCLD</sequence>
<organism evidence="1 2">
    <name type="scientific">Polarella glacialis</name>
    <name type="common">Dinoflagellate</name>
    <dbReference type="NCBI Taxonomy" id="89957"/>
    <lineage>
        <taxon>Eukaryota</taxon>
        <taxon>Sar</taxon>
        <taxon>Alveolata</taxon>
        <taxon>Dinophyceae</taxon>
        <taxon>Suessiales</taxon>
        <taxon>Suessiaceae</taxon>
        <taxon>Polarella</taxon>
    </lineage>
</organism>
<evidence type="ECO:0000313" key="1">
    <source>
        <dbReference type="EMBL" id="CAE8714781.1"/>
    </source>
</evidence>
<evidence type="ECO:0000313" key="2">
    <source>
        <dbReference type="Proteomes" id="UP000626109"/>
    </source>
</evidence>
<proteinExistence type="predicted"/>
<dbReference type="EMBL" id="CAJNNW010032675">
    <property type="protein sequence ID" value="CAE8714781.1"/>
    <property type="molecule type" value="Genomic_DNA"/>
</dbReference>
<reference evidence="1" key="1">
    <citation type="submission" date="2021-02" db="EMBL/GenBank/DDBJ databases">
        <authorList>
            <person name="Dougan E. K."/>
            <person name="Rhodes N."/>
            <person name="Thang M."/>
            <person name="Chan C."/>
        </authorList>
    </citation>
    <scope>NUCLEOTIDE SEQUENCE</scope>
</reference>
<accession>A0A813KXK9</accession>
<dbReference type="Proteomes" id="UP000626109">
    <property type="component" value="Unassembled WGS sequence"/>
</dbReference>
<comment type="caution">
    <text evidence="1">The sequence shown here is derived from an EMBL/GenBank/DDBJ whole genome shotgun (WGS) entry which is preliminary data.</text>
</comment>
<name>A0A813KXK9_POLGL</name>